<feature type="transmembrane region" description="Helical" evidence="1">
    <location>
        <begin position="6"/>
        <end position="23"/>
    </location>
</feature>
<protein>
    <recommendedName>
        <fullName evidence="2">Fatty acid desaturase domain-containing protein</fullName>
    </recommendedName>
</protein>
<dbReference type="InterPro" id="IPR005804">
    <property type="entry name" value="FA_desaturase_dom"/>
</dbReference>
<keyword evidence="1" id="KW-0472">Membrane</keyword>
<feature type="domain" description="Fatty acid desaturase" evidence="2">
    <location>
        <begin position="106"/>
        <end position="322"/>
    </location>
</feature>
<keyword evidence="1" id="KW-0812">Transmembrane</keyword>
<proteinExistence type="predicted"/>
<reference evidence="3 4" key="1">
    <citation type="submission" date="2024-02" db="EMBL/GenBank/DDBJ databases">
        <authorList>
            <person name="Chen Y."/>
            <person name="Shah S."/>
            <person name="Dougan E. K."/>
            <person name="Thang M."/>
            <person name="Chan C."/>
        </authorList>
    </citation>
    <scope>NUCLEOTIDE SEQUENCE [LARGE SCALE GENOMIC DNA]</scope>
</reference>
<gene>
    <name evidence="3" type="ORF">SCF082_LOCUS29735</name>
</gene>
<feature type="transmembrane region" description="Helical" evidence="1">
    <location>
        <begin position="214"/>
        <end position="231"/>
    </location>
</feature>
<dbReference type="EMBL" id="CAXAMM010024213">
    <property type="protein sequence ID" value="CAK9054873.1"/>
    <property type="molecule type" value="Genomic_DNA"/>
</dbReference>
<dbReference type="Proteomes" id="UP001642464">
    <property type="component" value="Unassembled WGS sequence"/>
</dbReference>
<dbReference type="Pfam" id="PF00487">
    <property type="entry name" value="FA_desaturase"/>
    <property type="match status" value="1"/>
</dbReference>
<evidence type="ECO:0000313" key="4">
    <source>
        <dbReference type="Proteomes" id="UP001642464"/>
    </source>
</evidence>
<sequence length="394" mass="46134">MGPLFAVLIGVNLTWYRVCMFIWHHHYFAGCKKAVPELVRSVSRPLGRLMLQDPRNHPYLPWFALLSIMIPALFFWAMWRYHHFGFEFSTLVIYHVLRGGPRFRFFGHAHTLVHKEGHCHVGHFVKPFRILNYLCEWWMAPFFGVVPNSYSVGHMKIHHRWHNDVDDVHTNLDLDRTKISSFFIYVPRFTLYWMGISVVALLAKRREWQLVQQALLGMVAYYGVALALFMWSPVFCLLFWIFPHVEGMVLLCAISYLWHAFVEESDPGNQYVNSVTILDGKDNVFNEDYHVVHHHSPSTHWTDAPVHFEANKAKYAEVTATIFRDTEEGKLLQQLFENDWDGLAESFVDLTGKLNHEEKKALLLRRLKFTVGQAGRDGKRLEWGSLATIRNYDD</sequence>
<dbReference type="PANTHER" id="PTHR36459:SF1">
    <property type="entry name" value="FATTY ACID DESATURASE DOMAIN-CONTAINING PROTEIN-RELATED"/>
    <property type="match status" value="1"/>
</dbReference>
<keyword evidence="4" id="KW-1185">Reference proteome</keyword>
<accession>A0ABP0MUP5</accession>
<evidence type="ECO:0000313" key="3">
    <source>
        <dbReference type="EMBL" id="CAK9054873.1"/>
    </source>
</evidence>
<evidence type="ECO:0000259" key="2">
    <source>
        <dbReference type="Pfam" id="PF00487"/>
    </source>
</evidence>
<keyword evidence="1" id="KW-1133">Transmembrane helix</keyword>
<dbReference type="PANTHER" id="PTHR36459">
    <property type="entry name" value="ORF"/>
    <property type="match status" value="1"/>
</dbReference>
<organism evidence="3 4">
    <name type="scientific">Durusdinium trenchii</name>
    <dbReference type="NCBI Taxonomy" id="1381693"/>
    <lineage>
        <taxon>Eukaryota</taxon>
        <taxon>Sar</taxon>
        <taxon>Alveolata</taxon>
        <taxon>Dinophyceae</taxon>
        <taxon>Suessiales</taxon>
        <taxon>Symbiodiniaceae</taxon>
        <taxon>Durusdinium</taxon>
    </lineage>
</organism>
<feature type="transmembrane region" description="Helical" evidence="1">
    <location>
        <begin position="182"/>
        <end position="202"/>
    </location>
</feature>
<evidence type="ECO:0000256" key="1">
    <source>
        <dbReference type="SAM" id="Phobius"/>
    </source>
</evidence>
<name>A0ABP0MUP5_9DINO</name>
<comment type="caution">
    <text evidence="3">The sequence shown here is derived from an EMBL/GenBank/DDBJ whole genome shotgun (WGS) entry which is preliminary data.</text>
</comment>
<feature type="transmembrane region" description="Helical" evidence="1">
    <location>
        <begin position="59"/>
        <end position="79"/>
    </location>
</feature>